<organism evidence="10 11">
    <name type="scientific">Aspergillus sclerotiicarbonarius (strain CBS 121057 / IBT 28362)</name>
    <dbReference type="NCBI Taxonomy" id="1448318"/>
    <lineage>
        <taxon>Eukaryota</taxon>
        <taxon>Fungi</taxon>
        <taxon>Dikarya</taxon>
        <taxon>Ascomycota</taxon>
        <taxon>Pezizomycotina</taxon>
        <taxon>Eurotiomycetes</taxon>
        <taxon>Eurotiomycetidae</taxon>
        <taxon>Eurotiales</taxon>
        <taxon>Aspergillaceae</taxon>
        <taxon>Aspergillus</taxon>
        <taxon>Aspergillus subgen. Circumdati</taxon>
    </lineage>
</organism>
<proteinExistence type="inferred from homology"/>
<keyword evidence="11" id="KW-1185">Reference proteome</keyword>
<dbReference type="AlphaFoldDB" id="A0A319DYK3"/>
<dbReference type="Gene3D" id="3.40.50.150">
    <property type="entry name" value="Vaccinia Virus protein VP39"/>
    <property type="match status" value="1"/>
</dbReference>
<evidence type="ECO:0000313" key="10">
    <source>
        <dbReference type="EMBL" id="PYI02300.1"/>
    </source>
</evidence>
<dbReference type="VEuPathDB" id="FungiDB:BO78DRAFT_432940"/>
<feature type="domain" description="Methyltransferase" evidence="9">
    <location>
        <begin position="68"/>
        <end position="170"/>
    </location>
</feature>
<evidence type="ECO:0000256" key="8">
    <source>
        <dbReference type="ARBA" id="ARBA00048428"/>
    </source>
</evidence>
<dbReference type="EC" id="2.1.1.137" evidence="4"/>
<dbReference type="InterPro" id="IPR026669">
    <property type="entry name" value="Arsenite_MeTrfase-like"/>
</dbReference>
<keyword evidence="1 10" id="KW-0808">Transferase</keyword>
<dbReference type="Proteomes" id="UP000248423">
    <property type="component" value="Unassembled WGS sequence"/>
</dbReference>
<accession>A0A319DYK3</accession>
<comment type="catalytic activity">
    <reaction evidence="7">
        <text>arsenic triglutathione + 2 [thioredoxin]-dithiol + 2 S-adenosyl-L-methionine + H2O = dimethylarsinous acid + 2 [thioredoxin]-disulfide + 3 glutathione + 2 S-adenosyl-L-homocysteine + 2 H(+)</text>
        <dbReference type="Rhea" id="RHEA:69464"/>
        <dbReference type="Rhea" id="RHEA-COMP:10698"/>
        <dbReference type="Rhea" id="RHEA-COMP:10700"/>
        <dbReference type="ChEBI" id="CHEBI:15377"/>
        <dbReference type="ChEBI" id="CHEBI:15378"/>
        <dbReference type="ChEBI" id="CHEBI:23808"/>
        <dbReference type="ChEBI" id="CHEBI:29950"/>
        <dbReference type="ChEBI" id="CHEBI:50058"/>
        <dbReference type="ChEBI" id="CHEBI:57856"/>
        <dbReference type="ChEBI" id="CHEBI:57925"/>
        <dbReference type="ChEBI" id="CHEBI:59789"/>
        <dbReference type="ChEBI" id="CHEBI:183640"/>
        <dbReference type="EC" id="2.1.1.137"/>
    </reaction>
</comment>
<evidence type="ECO:0000259" key="9">
    <source>
        <dbReference type="Pfam" id="PF13847"/>
    </source>
</evidence>
<evidence type="ECO:0000256" key="7">
    <source>
        <dbReference type="ARBA" id="ARBA00047943"/>
    </source>
</evidence>
<dbReference type="EMBL" id="KZ826397">
    <property type="protein sequence ID" value="PYI02300.1"/>
    <property type="molecule type" value="Genomic_DNA"/>
</dbReference>
<dbReference type="Pfam" id="PF13847">
    <property type="entry name" value="Methyltransf_31"/>
    <property type="match status" value="1"/>
</dbReference>
<evidence type="ECO:0000256" key="2">
    <source>
        <dbReference type="ARBA" id="ARBA00022691"/>
    </source>
</evidence>
<evidence type="ECO:0000256" key="6">
    <source>
        <dbReference type="ARBA" id="ARBA00047941"/>
    </source>
</evidence>
<keyword evidence="2" id="KW-0949">S-adenosyl-L-methionine</keyword>
<dbReference type="SUPFAM" id="SSF53335">
    <property type="entry name" value="S-adenosyl-L-methionine-dependent methyltransferases"/>
    <property type="match status" value="1"/>
</dbReference>
<evidence type="ECO:0000256" key="1">
    <source>
        <dbReference type="ARBA" id="ARBA00022679"/>
    </source>
</evidence>
<dbReference type="PANTHER" id="PTHR43675:SF8">
    <property type="entry name" value="ARSENITE METHYLTRANSFERASE"/>
    <property type="match status" value="1"/>
</dbReference>
<reference evidence="10 11" key="1">
    <citation type="submission" date="2018-02" db="EMBL/GenBank/DDBJ databases">
        <title>The genomes of Aspergillus section Nigri reveals drivers in fungal speciation.</title>
        <authorList>
            <consortium name="DOE Joint Genome Institute"/>
            <person name="Vesth T.C."/>
            <person name="Nybo J."/>
            <person name="Theobald S."/>
            <person name="Brandl J."/>
            <person name="Frisvad J.C."/>
            <person name="Nielsen K.F."/>
            <person name="Lyhne E.K."/>
            <person name="Kogle M.E."/>
            <person name="Kuo A."/>
            <person name="Riley R."/>
            <person name="Clum A."/>
            <person name="Nolan M."/>
            <person name="Lipzen A."/>
            <person name="Salamov A."/>
            <person name="Henrissat B."/>
            <person name="Wiebenga A."/>
            <person name="De vries R.P."/>
            <person name="Grigoriev I.V."/>
            <person name="Mortensen U.H."/>
            <person name="Andersen M.R."/>
            <person name="Baker S.E."/>
        </authorList>
    </citation>
    <scope>NUCLEOTIDE SEQUENCE [LARGE SCALE GENOMIC DNA]</scope>
    <source>
        <strain evidence="10 11">CBS 121057</strain>
    </source>
</reference>
<dbReference type="GO" id="GO:0030791">
    <property type="term" value="F:arsenite methyltransferase activity"/>
    <property type="evidence" value="ECO:0007669"/>
    <property type="project" value="UniProtKB-EC"/>
</dbReference>
<name>A0A319DYK3_ASPSB</name>
<dbReference type="InterPro" id="IPR029063">
    <property type="entry name" value="SAM-dependent_MTases_sf"/>
</dbReference>
<dbReference type="GO" id="GO:0032259">
    <property type="term" value="P:methylation"/>
    <property type="evidence" value="ECO:0007669"/>
    <property type="project" value="UniProtKB-KW"/>
</dbReference>
<comment type="similarity">
    <text evidence="3">Belongs to the methyltransferase superfamily. Arsenite methyltransferase family.</text>
</comment>
<dbReference type="STRING" id="1448318.A0A319DYK3"/>
<gene>
    <name evidence="10" type="ORF">BO78DRAFT_432940</name>
</gene>
<evidence type="ECO:0000313" key="11">
    <source>
        <dbReference type="Proteomes" id="UP000248423"/>
    </source>
</evidence>
<dbReference type="CDD" id="cd02440">
    <property type="entry name" value="AdoMet_MTases"/>
    <property type="match status" value="1"/>
</dbReference>
<evidence type="ECO:0000256" key="5">
    <source>
        <dbReference type="ARBA" id="ARBA00034545"/>
    </source>
</evidence>
<keyword evidence="10" id="KW-0489">Methyltransferase</keyword>
<evidence type="ECO:0000256" key="4">
    <source>
        <dbReference type="ARBA" id="ARBA00034521"/>
    </source>
</evidence>
<dbReference type="PANTHER" id="PTHR43675">
    <property type="entry name" value="ARSENITE METHYLTRANSFERASE"/>
    <property type="match status" value="1"/>
</dbReference>
<dbReference type="InterPro" id="IPR025714">
    <property type="entry name" value="Methyltranfer_dom"/>
</dbReference>
<comment type="catalytic activity">
    <reaction evidence="6">
        <text>arsenic triglutathione + [thioredoxin]-dithiol + S-adenosyl-L-methionine + 2 H2O = methylarsonous acid + [thioredoxin]-disulfide + 3 glutathione + S-adenosyl-L-homocysteine + H(+)</text>
        <dbReference type="Rhea" id="RHEA:69460"/>
        <dbReference type="Rhea" id="RHEA-COMP:10698"/>
        <dbReference type="Rhea" id="RHEA-COMP:10700"/>
        <dbReference type="ChEBI" id="CHEBI:15377"/>
        <dbReference type="ChEBI" id="CHEBI:15378"/>
        <dbReference type="ChEBI" id="CHEBI:17826"/>
        <dbReference type="ChEBI" id="CHEBI:29950"/>
        <dbReference type="ChEBI" id="CHEBI:50058"/>
        <dbReference type="ChEBI" id="CHEBI:57856"/>
        <dbReference type="ChEBI" id="CHEBI:57925"/>
        <dbReference type="ChEBI" id="CHEBI:59789"/>
        <dbReference type="ChEBI" id="CHEBI:183640"/>
        <dbReference type="EC" id="2.1.1.137"/>
    </reaction>
</comment>
<protein>
    <recommendedName>
        <fullName evidence="5">Arsenite methyltransferase</fullName>
        <ecNumber evidence="4">2.1.1.137</ecNumber>
    </recommendedName>
</protein>
<dbReference type="OrthoDB" id="10017101at2759"/>
<comment type="catalytic activity">
    <reaction evidence="8">
        <text>arsenic triglutathione + 3 [thioredoxin]-dithiol + 3 S-adenosyl-L-methionine = trimethylarsine + 3 [thioredoxin]-disulfide + 3 glutathione + 3 S-adenosyl-L-homocysteine + 3 H(+)</text>
        <dbReference type="Rhea" id="RHEA:69432"/>
        <dbReference type="Rhea" id="RHEA-COMP:10698"/>
        <dbReference type="Rhea" id="RHEA-COMP:10700"/>
        <dbReference type="ChEBI" id="CHEBI:15378"/>
        <dbReference type="ChEBI" id="CHEBI:27130"/>
        <dbReference type="ChEBI" id="CHEBI:29950"/>
        <dbReference type="ChEBI" id="CHEBI:50058"/>
        <dbReference type="ChEBI" id="CHEBI:57856"/>
        <dbReference type="ChEBI" id="CHEBI:57925"/>
        <dbReference type="ChEBI" id="CHEBI:59789"/>
        <dbReference type="ChEBI" id="CHEBI:183640"/>
        <dbReference type="EC" id="2.1.1.137"/>
    </reaction>
</comment>
<sequence length="267" mass="28426">MDPNKVYDLVQSHYSELASRSSTQEHTTVAENVVKAFGYRASELRSIPQNANLGLSCGNPVAVANLRAGEVVIDLGSGGGMDVLLAAQKVGPTGRAFGVDMTRSMIDVARENAKKANADNVIFIESAITSIPLPDATANCVISNCVVNLVPTAEKPLAFKEMFRLLKPGGSSGHDGYPRSEAARGGHGQGSILEYLQNAGFGQVMIVDCQKDLNIYKEIFLDLNEKNCGCCQSGAGGSLEPGQPMTERAEVDLNEWAGSFEIYALKP</sequence>
<evidence type="ECO:0000256" key="3">
    <source>
        <dbReference type="ARBA" id="ARBA00034487"/>
    </source>
</evidence>